<accession>A0A151WWK9</accession>
<dbReference type="InterPro" id="IPR014729">
    <property type="entry name" value="Rossmann-like_a/b/a_fold"/>
</dbReference>
<dbReference type="GO" id="GO:0005524">
    <property type="term" value="F:ATP binding"/>
    <property type="evidence" value="ECO:0007669"/>
    <property type="project" value="UniProtKB-KW"/>
</dbReference>
<dbReference type="PROSITE" id="PS00178">
    <property type="entry name" value="AA_TRNA_LIGASE_I"/>
    <property type="match status" value="1"/>
</dbReference>
<dbReference type="SUPFAM" id="SSF55681">
    <property type="entry name" value="Class II aaRS and biotin synthetases"/>
    <property type="match status" value="1"/>
</dbReference>
<dbReference type="Pfam" id="PF09180">
    <property type="entry name" value="ProRS-C_1"/>
    <property type="match status" value="1"/>
</dbReference>
<dbReference type="Pfam" id="PF00043">
    <property type="entry name" value="GST_C"/>
    <property type="match status" value="1"/>
</dbReference>
<dbReference type="Gene3D" id="1.20.1050.130">
    <property type="match status" value="1"/>
</dbReference>
<keyword evidence="7" id="KW-0436">Ligase</keyword>
<dbReference type="EC" id="4.3.1.17" evidence="3"/>
<dbReference type="Proteomes" id="UP000075809">
    <property type="component" value="Unassembled WGS sequence"/>
</dbReference>
<evidence type="ECO:0000256" key="10">
    <source>
        <dbReference type="ARBA" id="ARBA00022833"/>
    </source>
</evidence>
<dbReference type="PROSITE" id="PS00165">
    <property type="entry name" value="DEHYDRATASE_SER_THR"/>
    <property type="match status" value="1"/>
</dbReference>
<dbReference type="SUPFAM" id="SSF53686">
    <property type="entry name" value="Tryptophan synthase beta subunit-like PLP-dependent enzymes"/>
    <property type="match status" value="2"/>
</dbReference>
<dbReference type="InterPro" id="IPR006195">
    <property type="entry name" value="aa-tRNA-synth_II"/>
</dbReference>
<dbReference type="Gene3D" id="3.30.110.30">
    <property type="entry name" value="C-terminal domain of ProRS"/>
    <property type="match status" value="1"/>
</dbReference>
<evidence type="ECO:0000313" key="28">
    <source>
        <dbReference type="Proteomes" id="UP000075809"/>
    </source>
</evidence>
<keyword evidence="11" id="KW-0067">ATP-binding</keyword>
<dbReference type="Pfam" id="PF00291">
    <property type="entry name" value="PALP"/>
    <property type="match status" value="2"/>
</dbReference>
<evidence type="ECO:0000256" key="4">
    <source>
        <dbReference type="ARBA" id="ARBA00012831"/>
    </source>
</evidence>
<evidence type="ECO:0000256" key="2">
    <source>
        <dbReference type="ARBA" id="ARBA00009968"/>
    </source>
</evidence>
<dbReference type="Gene3D" id="1.10.287.10">
    <property type="entry name" value="S15/NS1, RNA-binding"/>
    <property type="match status" value="9"/>
</dbReference>
<dbReference type="InterPro" id="IPR004154">
    <property type="entry name" value="Anticodon-bd"/>
</dbReference>
<dbReference type="GO" id="GO:0004827">
    <property type="term" value="F:proline-tRNA ligase activity"/>
    <property type="evidence" value="ECO:0007669"/>
    <property type="project" value="UniProtKB-EC"/>
</dbReference>
<dbReference type="GO" id="GO:0006424">
    <property type="term" value="P:glutamyl-tRNA aminoacylation"/>
    <property type="evidence" value="ECO:0007669"/>
    <property type="project" value="InterPro"/>
</dbReference>
<dbReference type="GO" id="GO:0017101">
    <property type="term" value="C:aminoacyl-tRNA synthetase multienzyme complex"/>
    <property type="evidence" value="ECO:0007669"/>
    <property type="project" value="UniProtKB-ARBA"/>
</dbReference>
<evidence type="ECO:0000256" key="5">
    <source>
        <dbReference type="ARBA" id="ARBA00012835"/>
    </source>
</evidence>
<protein>
    <recommendedName>
        <fullName evidence="21">Bifunctional glutamate/proline--tRNA ligase</fullName>
        <ecNumber evidence="3">4.3.1.17</ecNumber>
        <ecNumber evidence="4">6.1.1.15</ecNumber>
        <ecNumber evidence="5">6.1.1.17</ecNumber>
    </recommendedName>
    <alternativeName>
        <fullName evidence="22">Bifunctional aminoacyl-tRNA synthetase</fullName>
    </alternativeName>
</protein>
<feature type="domain" description="WHEP-TRS" evidence="26">
    <location>
        <begin position="1497"/>
        <end position="1553"/>
    </location>
</feature>
<feature type="domain" description="Aminoacyl-transfer RNA synthetases class-II family profile" evidence="25">
    <location>
        <begin position="1924"/>
        <end position="2166"/>
    </location>
</feature>
<dbReference type="GO" id="GO:0003723">
    <property type="term" value="F:RNA binding"/>
    <property type="evidence" value="ECO:0007669"/>
    <property type="project" value="UniProtKB-KW"/>
</dbReference>
<evidence type="ECO:0000256" key="20">
    <source>
        <dbReference type="ARBA" id="ARBA00061295"/>
    </source>
</evidence>
<feature type="domain" description="WHEP-TRS" evidence="26">
    <location>
        <begin position="1570"/>
        <end position="1626"/>
    </location>
</feature>
<dbReference type="PROSITE" id="PS51185">
    <property type="entry name" value="WHEP_TRS_2"/>
    <property type="match status" value="8"/>
</dbReference>
<evidence type="ECO:0000256" key="23">
    <source>
        <dbReference type="SAM" id="MobiDB-lite"/>
    </source>
</evidence>
<dbReference type="FunFam" id="3.30.930.10:FF:000007">
    <property type="entry name" value="Bifunctional glutamate/proline--tRNA ligase"/>
    <property type="match status" value="1"/>
</dbReference>
<dbReference type="InterPro" id="IPR049437">
    <property type="entry name" value="tRNA-synt_1c_C2"/>
</dbReference>
<dbReference type="Pfam" id="PF20974">
    <property type="entry name" value="tRNA-synt_1c_C2"/>
    <property type="match status" value="1"/>
</dbReference>
<dbReference type="Pfam" id="PF00749">
    <property type="entry name" value="tRNA-synt_1c"/>
    <property type="match status" value="1"/>
</dbReference>
<evidence type="ECO:0000259" key="26">
    <source>
        <dbReference type="PROSITE" id="PS51185"/>
    </source>
</evidence>
<dbReference type="SUPFAM" id="SSF64586">
    <property type="entry name" value="C-terminal domain of ProRS"/>
    <property type="match status" value="1"/>
</dbReference>
<dbReference type="InterPro" id="IPR036282">
    <property type="entry name" value="Glutathione-S-Trfase_C_sf"/>
</dbReference>
<dbReference type="Gene3D" id="2.40.240.10">
    <property type="entry name" value="Ribosomal Protein L25, Chain P"/>
    <property type="match status" value="2"/>
</dbReference>
<dbReference type="InterPro" id="IPR033721">
    <property type="entry name" value="ProRS_core_arch_euk"/>
</dbReference>
<dbReference type="Pfam" id="PF00458">
    <property type="entry name" value="WHEP-TRS"/>
    <property type="match status" value="8"/>
</dbReference>
<feature type="domain" description="GST C-terminal" evidence="24">
    <location>
        <begin position="528"/>
        <end position="662"/>
    </location>
</feature>
<dbReference type="PROSITE" id="PS50862">
    <property type="entry name" value="AA_TRNA_LIGASE_II"/>
    <property type="match status" value="1"/>
</dbReference>
<dbReference type="GO" id="GO:0003941">
    <property type="term" value="F:L-serine ammonia-lyase activity"/>
    <property type="evidence" value="ECO:0007669"/>
    <property type="project" value="UniProtKB-EC"/>
</dbReference>
<dbReference type="SUPFAM" id="SSF47616">
    <property type="entry name" value="GST C-terminal domain-like"/>
    <property type="match status" value="1"/>
</dbReference>
<evidence type="ECO:0000256" key="3">
    <source>
        <dbReference type="ARBA" id="ARBA00012093"/>
    </source>
</evidence>
<dbReference type="CDD" id="cd00862">
    <property type="entry name" value="ProRS_anticodon_zinc"/>
    <property type="match status" value="1"/>
</dbReference>
<dbReference type="SUPFAM" id="SSF47060">
    <property type="entry name" value="S15/NS1 RNA-binding domain"/>
    <property type="match status" value="8"/>
</dbReference>
<dbReference type="CDD" id="cd00778">
    <property type="entry name" value="ProRS_core_arch_euk"/>
    <property type="match status" value="1"/>
</dbReference>
<keyword evidence="8" id="KW-0479">Metal-binding</keyword>
<feature type="non-terminal residue" evidence="27">
    <location>
        <position position="1"/>
    </location>
</feature>
<evidence type="ECO:0000256" key="18">
    <source>
        <dbReference type="ARBA" id="ARBA00049406"/>
    </source>
</evidence>
<evidence type="ECO:0000256" key="22">
    <source>
        <dbReference type="ARBA" id="ARBA00076053"/>
    </source>
</evidence>
<dbReference type="FunFam" id="3.40.50.800:FF:000005">
    <property type="entry name" value="bifunctional glutamate/proline--tRNA ligase"/>
    <property type="match status" value="1"/>
</dbReference>
<evidence type="ECO:0000256" key="15">
    <source>
        <dbReference type="ARBA" id="ARBA00023146"/>
    </source>
</evidence>
<sequence length="2390" mass="272762">SLLNHQGFHIYLKAEFCQVTNSIKARGVIYTLLQLTHEEKCKGVIAISTGSFAYSLCYYGKIFEIPVTIVMPISTADEQVKNCRKYKATVLVQGRDMLEAHNIALRIAKTNGLYYLDGNDHPNMIIGQATLGIEILDDIKNIDAVLLPTAINGCGLTTGIAMAIKEYNPKIKVIEVQTEVTDSLIENVRTQTTSPNELEIPTTDYTWYRNSIGLPEMWLDTIITFIAELGLQKKKLSQKEISFENIKQALFQIREYILKTPLFESSLLTNIVVHVYFKKEIDQHMNSIQVRGVIYTLLQLTDKQKRNGVIAISTGYFAQTLCYFGQKFGIPVTVVMQKSTAQEIVDKCQYLGATVIVRGDNIVEAHNIALQTARTKGLCYLDGNDHPDMIIGQATLGLEIFEQLDSGKTIDAVILPTTIDGCGVTMTIAMAIRQWNSNIKIIEVQTSVQDVLISNVRQKYKTYISSQNVYEGYINLLKDIRSYLFDQIIVVPETLIQKAANILLTKENFNDYYAAIALAGILTGNLNDLIKGKRVNAKTMAFKIALNPVDHVLGGTCPYERTEIDHWISCALVLQNKQINKELLNYLNNVLIARTWLVTKRLTLADIHVFCVLHRHEYIKSYAKDYCNITRWYKHMESLPAFNNAISMIAKNCSSTLKPKAISLQKEKSDVKQTKTRKQEGKFIDLPGAEMGKVVVRFPPEASGYLHIGHAKAALLNQYYAEAFQGQLIMRFDDTNPAKETVEFEEAILEDLKLLQIKPDRFTHTSDYFDILQEYCTTLIKDGKAYLDCTPANLMKEQRDKRLKSEYRDLSPFENLKLWEEMKRGTEKGQEYCVRAKIDYQSTNGCMRDPTIYRCKLEPHPRTGNKYKVYPTYDFACPIVDVIENVTHTLRTTEYHDRDAQFYWIIEALGLRRPYIWEYSRLNMTHTVLSKRKLTWFVNEGLVDGWDDPRFPTVRGILRRGMTVEGLKQFIIAQGSSRSVVFMEWDKIWAFNKKVIDPVAIRYTALDYNELISVNVTDAKEEWLIVQNHPKDSSKGTKQVRVGSKILIEKEDAERLIEGQNATFINWGNIMIQKINKQGDNIIDVQARLNLENKNYKNTLKITWLAESVPTSDPNAEKSNPIKCYAVYFDHIMSVPVLGKDDDFKNFVAKNTRKEIQMLGEVELKRVKKGEIIQLQRKGFFICDVPYASNSYSTREPPIILFHIPDGHTTQFDKVQFLKNLKADKSRIVQEEIILSDLKNHYKTMANGKDWKPESSEPNGPESNVYPDQKVDPAIQEIFERYQKQEKLISEKLKKQSDEVRNLKSLKADKNIIEQEVKVLLKLKSDYKIMTGEDWKPADTETKSENKKILETEKISEEIKKQGDKVRNLKNLKTDKSVIDQEVKSLLKLKSDYKNATGQDWKPADTKVVSTESRTKLENQEISEAEKISAEIKKQGDKVRNLKSSKAGKSIIDQEVKSLLKLKSDYKNATGQDWKPADTKVASTESKTKLENQEISEAEKISEEIKKQGDKVRNLKSSKAGKSIIDQEVKSLLKLKSDYKNATGQDWKPADTKVASTESKTKLENQEISEAEKISEEIKKQGDKVRNLKSSKADKSIIDQEVKVLLSLKSDYKNATGQDWKPVDTKVASTESKTKLENQKIPEAEKISEEIKKQGDKVRNLKSSKADKSIIDQEVKVLLSLKSDYKNATGQDWKPVDTKVASTESKTKLEKQKIPEAEKISEEIKKQGDKVRHLKSSKADKSIIDQEVKVLLSLKSDYKNATGQDWKPFDTKVASAESKIKPENQEILEAEKISEEIKKQGDKVRNLKSSKAEKSIIDQEVKVLLNLKSDYKSVTGQDWKPANSDAASKKEKQNTPKPEKMSEKEVVKTANNKDSDSSKTGTRLGLEAKKEENFTDWYSQVITKSGMIEYYDVSGCYILRPWSFSIWKIIKEFIDKEITDTGVQECYFPIFVTRSVLEKEKAHIADFAPEVAWVTKYGETDLAEPIAIRPTSETIMYPAYAKWLRSDTELPLRLNQWNNVVRWEFKDPKPFLRTREFLWQEGHTAFATKAEAEAEVLMILDLYARVYEDLLAVPVVKGRKTEKEKFAGGEYTTTVEAFIEINGRAIQGATSHYLGQNFSKMFNIQVEGIAGREEKTFVYQNSWGLTTRTIGVMIMVHGDDRGLVLPPNVAPIQIIVIPCGIAVNMDEHTKENILKKCDWLVHHLGQEGKFRVKSDCRLNRTPGWKFNHWELKGVPIRLEVGPKDLLKNQVTVVRRDNFQRTAIEIYNDNIITPLTSILNDVQKQLLSRARSKLNEHIKQVEKWNDFNPELNKKNLLLAPFCGDPACEDKIKEDSKEDKSESTESGSLMGAKSLCIPFDQPEITKPLNEIKCIHHSCKNKPKFYTLFGRSY</sequence>
<evidence type="ECO:0000256" key="8">
    <source>
        <dbReference type="ARBA" id="ARBA00022723"/>
    </source>
</evidence>
<dbReference type="NCBIfam" id="TIGR00408">
    <property type="entry name" value="proS_fam_I"/>
    <property type="match status" value="1"/>
</dbReference>
<dbReference type="InterPro" id="IPR004046">
    <property type="entry name" value="GST_C"/>
</dbReference>
<dbReference type="SUPFAM" id="SSF52374">
    <property type="entry name" value="Nucleotidylyl transferase"/>
    <property type="match status" value="1"/>
</dbReference>
<comment type="catalytic activity">
    <reaction evidence="18">
        <text>L-serine = pyruvate + NH4(+)</text>
        <dbReference type="Rhea" id="RHEA:19169"/>
        <dbReference type="ChEBI" id="CHEBI:15361"/>
        <dbReference type="ChEBI" id="CHEBI:28938"/>
        <dbReference type="ChEBI" id="CHEBI:33384"/>
        <dbReference type="EC" id="4.3.1.17"/>
    </reaction>
</comment>
<dbReference type="Gene3D" id="3.40.50.800">
    <property type="entry name" value="Anticodon-binding domain"/>
    <property type="match status" value="1"/>
</dbReference>
<comment type="cofactor">
    <cofactor evidence="1">
        <name>pyridoxal 5'-phosphate</name>
        <dbReference type="ChEBI" id="CHEBI:597326"/>
    </cofactor>
</comment>
<gene>
    <name evidence="27" type="ORF">ALC60_08595</name>
</gene>
<dbReference type="FunFam" id="3.30.110.30:FF:000001">
    <property type="entry name" value="Bifunctional glutamate/proline--tRNA ligase"/>
    <property type="match status" value="1"/>
</dbReference>
<dbReference type="InterPro" id="IPR036621">
    <property type="entry name" value="Anticodon-bd_dom_sf"/>
</dbReference>
<dbReference type="InterPro" id="IPR010987">
    <property type="entry name" value="Glutathione-S-Trfase_C-like"/>
</dbReference>
<keyword evidence="15 27" id="KW-0030">Aminoacyl-tRNA synthetase</keyword>
<dbReference type="InterPro" id="IPR011035">
    <property type="entry name" value="Ribosomal_bL25/Gln-tRNA_synth"/>
</dbReference>
<evidence type="ECO:0000313" key="27">
    <source>
        <dbReference type="EMBL" id="KYQ52329.1"/>
    </source>
</evidence>
<dbReference type="InterPro" id="IPR000634">
    <property type="entry name" value="Ser/Thr_deHydtase_PyrdxlP-BS"/>
</dbReference>
<feature type="region of interest" description="Disordered" evidence="23">
    <location>
        <begin position="1836"/>
        <end position="1882"/>
    </location>
</feature>
<dbReference type="EMBL" id="KQ982686">
    <property type="protein sequence ID" value="KYQ52329.1"/>
    <property type="molecule type" value="Genomic_DNA"/>
</dbReference>
<dbReference type="NCBIfam" id="TIGR00463">
    <property type="entry name" value="gltX_arch"/>
    <property type="match status" value="1"/>
</dbReference>
<dbReference type="Pfam" id="PF00587">
    <property type="entry name" value="tRNA-synt_2b"/>
    <property type="match status" value="1"/>
</dbReference>
<dbReference type="EC" id="6.1.1.17" evidence="5"/>
<dbReference type="InterPro" id="IPR002314">
    <property type="entry name" value="aa-tRNA-synt_IIb"/>
</dbReference>
<dbReference type="SMART" id="SM00946">
    <property type="entry name" value="ProRS-C_1"/>
    <property type="match status" value="1"/>
</dbReference>
<dbReference type="GO" id="GO:0046872">
    <property type="term" value="F:metal ion binding"/>
    <property type="evidence" value="ECO:0007669"/>
    <property type="project" value="UniProtKB-KW"/>
</dbReference>
<dbReference type="GO" id="GO:0030170">
    <property type="term" value="F:pyridoxal phosphate binding"/>
    <property type="evidence" value="ECO:0007669"/>
    <property type="project" value="InterPro"/>
</dbReference>
<dbReference type="InterPro" id="IPR045864">
    <property type="entry name" value="aa-tRNA-synth_II/BPL/LPL"/>
</dbReference>
<evidence type="ECO:0000256" key="13">
    <source>
        <dbReference type="ARBA" id="ARBA00022898"/>
    </source>
</evidence>
<keyword evidence="12" id="KW-0694">RNA-binding</keyword>
<organism evidence="27 28">
    <name type="scientific">Mycetomoellerius zeteki</name>
    <dbReference type="NCBI Taxonomy" id="64791"/>
    <lineage>
        <taxon>Eukaryota</taxon>
        <taxon>Metazoa</taxon>
        <taxon>Ecdysozoa</taxon>
        <taxon>Arthropoda</taxon>
        <taxon>Hexapoda</taxon>
        <taxon>Insecta</taxon>
        <taxon>Pterygota</taxon>
        <taxon>Neoptera</taxon>
        <taxon>Endopterygota</taxon>
        <taxon>Hymenoptera</taxon>
        <taxon>Apocrita</taxon>
        <taxon>Aculeata</taxon>
        <taxon>Formicoidea</taxon>
        <taxon>Formicidae</taxon>
        <taxon>Myrmicinae</taxon>
        <taxon>Mycetomoellerius</taxon>
    </lineage>
</organism>
<feature type="domain" description="WHEP-TRS" evidence="26">
    <location>
        <begin position="1285"/>
        <end position="1341"/>
    </location>
</feature>
<reference evidence="27 28" key="1">
    <citation type="submission" date="2015-09" db="EMBL/GenBank/DDBJ databases">
        <title>Trachymyrmex zeteki WGS genome.</title>
        <authorList>
            <person name="Nygaard S."/>
            <person name="Hu H."/>
            <person name="Boomsma J."/>
            <person name="Zhang G."/>
        </authorList>
    </citation>
    <scope>NUCLEOTIDE SEQUENCE [LARGE SCALE GENOMIC DNA]</scope>
    <source>
        <strain evidence="27">Tzet28-1</strain>
        <tissue evidence="27">Whole body</tissue>
    </source>
</reference>
<dbReference type="PRINTS" id="PR00987">
    <property type="entry name" value="TRNASYNTHGLU"/>
</dbReference>
<keyword evidence="16" id="KW-0511">Multifunctional enzyme</keyword>
<dbReference type="STRING" id="64791.A0A151WWK9"/>
<dbReference type="CDD" id="cd00807">
    <property type="entry name" value="GlnRS_core"/>
    <property type="match status" value="1"/>
</dbReference>
<dbReference type="SMART" id="SM00991">
    <property type="entry name" value="WHEP-TRS"/>
    <property type="match status" value="9"/>
</dbReference>
<dbReference type="InterPro" id="IPR001412">
    <property type="entry name" value="aa-tRNA-synth_I_CS"/>
</dbReference>
<dbReference type="HAMAP" id="MF_02076">
    <property type="entry name" value="Glu_tRNA_synth_type2"/>
    <property type="match status" value="1"/>
</dbReference>
<evidence type="ECO:0000259" key="24">
    <source>
        <dbReference type="PROSITE" id="PS50405"/>
    </source>
</evidence>
<dbReference type="InterPro" id="IPR016061">
    <property type="entry name" value="Pro-tRNA_ligase_II_C"/>
</dbReference>
<feature type="domain" description="WHEP-TRS" evidence="26">
    <location>
        <begin position="1643"/>
        <end position="1699"/>
    </location>
</feature>
<dbReference type="PANTHER" id="PTHR43382">
    <property type="entry name" value="PROLYL-TRNA SYNTHETASE"/>
    <property type="match status" value="1"/>
</dbReference>
<comment type="catalytic activity">
    <reaction evidence="17">
        <text>tRNA(Glu) + L-glutamate + ATP = L-glutamyl-tRNA(Glu) + AMP + diphosphate</text>
        <dbReference type="Rhea" id="RHEA:23540"/>
        <dbReference type="Rhea" id="RHEA-COMP:9663"/>
        <dbReference type="Rhea" id="RHEA-COMP:9680"/>
        <dbReference type="ChEBI" id="CHEBI:29985"/>
        <dbReference type="ChEBI" id="CHEBI:30616"/>
        <dbReference type="ChEBI" id="CHEBI:33019"/>
        <dbReference type="ChEBI" id="CHEBI:78442"/>
        <dbReference type="ChEBI" id="CHEBI:78520"/>
        <dbReference type="ChEBI" id="CHEBI:456215"/>
        <dbReference type="EC" id="6.1.1.17"/>
    </reaction>
    <physiologicalReaction direction="left-to-right" evidence="17">
        <dbReference type="Rhea" id="RHEA:23541"/>
    </physiologicalReaction>
</comment>
<dbReference type="EC" id="6.1.1.15" evidence="4"/>
<evidence type="ECO:0000256" key="6">
    <source>
        <dbReference type="ARBA" id="ARBA00022553"/>
    </source>
</evidence>
<dbReference type="InterPro" id="IPR001926">
    <property type="entry name" value="TrpB-like_PALP"/>
</dbReference>
<dbReference type="InterPro" id="IPR036052">
    <property type="entry name" value="TrpB-like_PALP_sf"/>
</dbReference>
<keyword evidence="9" id="KW-0547">Nucleotide-binding</keyword>
<dbReference type="GO" id="GO:0006433">
    <property type="term" value="P:prolyl-tRNA aminoacylation"/>
    <property type="evidence" value="ECO:0007669"/>
    <property type="project" value="InterPro"/>
</dbReference>
<evidence type="ECO:0000256" key="11">
    <source>
        <dbReference type="ARBA" id="ARBA00022840"/>
    </source>
</evidence>
<keyword evidence="28" id="KW-1185">Reference proteome</keyword>
<comment type="similarity">
    <text evidence="20">In the N-terminal section; belongs to the class-I aminoacyl-tRNA synthetase family. Glutamate--tRNA ligase type 2 subfamily.</text>
</comment>
<dbReference type="PROSITE" id="PS00762">
    <property type="entry name" value="WHEP_TRS_1"/>
    <property type="match status" value="6"/>
</dbReference>
<dbReference type="GO" id="GO:0004818">
    <property type="term" value="F:glutamate-tRNA ligase activity"/>
    <property type="evidence" value="ECO:0007669"/>
    <property type="project" value="UniProtKB-EC"/>
</dbReference>
<dbReference type="InterPro" id="IPR004526">
    <property type="entry name" value="Glu-tRNA-synth_arc/euk"/>
</dbReference>
<dbReference type="InterPro" id="IPR020056">
    <property type="entry name" value="Rbsml_bL25/Gln-tRNA_synth_N"/>
</dbReference>
<dbReference type="PROSITE" id="PS50405">
    <property type="entry name" value="GST_CTER"/>
    <property type="match status" value="1"/>
</dbReference>
<evidence type="ECO:0000256" key="1">
    <source>
        <dbReference type="ARBA" id="ARBA00001933"/>
    </source>
</evidence>
<dbReference type="Gene3D" id="3.40.50.620">
    <property type="entry name" value="HUPs"/>
    <property type="match status" value="1"/>
</dbReference>
<evidence type="ECO:0000256" key="17">
    <source>
        <dbReference type="ARBA" id="ARBA00047366"/>
    </source>
</evidence>
<dbReference type="InterPro" id="IPR017449">
    <property type="entry name" value="Pro-tRNA_synth_II"/>
</dbReference>
<dbReference type="SUPFAM" id="SSF50715">
    <property type="entry name" value="Ribosomal protein L25-like"/>
    <property type="match status" value="1"/>
</dbReference>
<feature type="domain" description="WHEP-TRS" evidence="26">
    <location>
        <begin position="1351"/>
        <end position="1407"/>
    </location>
</feature>
<keyword evidence="10" id="KW-0862">Zinc</keyword>
<comment type="similarity">
    <text evidence="2">In the C-terminal section; belongs to the class-II aminoacyl-tRNA synthetase family.</text>
</comment>
<evidence type="ECO:0000256" key="7">
    <source>
        <dbReference type="ARBA" id="ARBA00022598"/>
    </source>
</evidence>
<dbReference type="InterPro" id="IPR020059">
    <property type="entry name" value="Glu/Gln-tRNA-synth_Ib_codon-bd"/>
</dbReference>
<dbReference type="Gene3D" id="3.30.930.10">
    <property type="entry name" value="Bira Bifunctional Protein, Domain 2"/>
    <property type="match status" value="1"/>
</dbReference>
<feature type="domain" description="WHEP-TRS" evidence="26">
    <location>
        <begin position="1716"/>
        <end position="1772"/>
    </location>
</feature>
<name>A0A151WWK9_9HYME</name>
<evidence type="ECO:0000259" key="25">
    <source>
        <dbReference type="PROSITE" id="PS50862"/>
    </source>
</evidence>
<dbReference type="GO" id="GO:0005737">
    <property type="term" value="C:cytoplasm"/>
    <property type="evidence" value="ECO:0007669"/>
    <property type="project" value="InterPro"/>
</dbReference>
<feature type="domain" description="WHEP-TRS" evidence="26">
    <location>
        <begin position="1789"/>
        <end position="1845"/>
    </location>
</feature>
<feature type="compositionally biased region" description="Basic and acidic residues" evidence="23">
    <location>
        <begin position="1847"/>
        <end position="1877"/>
    </location>
</feature>
<dbReference type="Gene3D" id="3.40.50.1100">
    <property type="match status" value="4"/>
</dbReference>
<comment type="catalytic activity">
    <reaction evidence="19">
        <text>tRNA(Pro) + L-proline + ATP = L-prolyl-tRNA(Pro) + AMP + diphosphate</text>
        <dbReference type="Rhea" id="RHEA:14305"/>
        <dbReference type="Rhea" id="RHEA-COMP:9700"/>
        <dbReference type="Rhea" id="RHEA-COMP:9702"/>
        <dbReference type="ChEBI" id="CHEBI:30616"/>
        <dbReference type="ChEBI" id="CHEBI:33019"/>
        <dbReference type="ChEBI" id="CHEBI:60039"/>
        <dbReference type="ChEBI" id="CHEBI:78442"/>
        <dbReference type="ChEBI" id="CHEBI:78532"/>
        <dbReference type="ChEBI" id="CHEBI:456215"/>
        <dbReference type="EC" id="6.1.1.15"/>
    </reaction>
    <physiologicalReaction direction="left-to-right" evidence="19">
        <dbReference type="Rhea" id="RHEA:14306"/>
    </physiologicalReaction>
</comment>
<evidence type="ECO:0000256" key="14">
    <source>
        <dbReference type="ARBA" id="ARBA00022917"/>
    </source>
</evidence>
<dbReference type="InterPro" id="IPR020058">
    <property type="entry name" value="Glu/Gln-tRNA-synth_Ib_cat-dom"/>
</dbReference>
<evidence type="ECO:0000256" key="21">
    <source>
        <dbReference type="ARBA" id="ARBA00067786"/>
    </source>
</evidence>
<evidence type="ECO:0000256" key="19">
    <source>
        <dbReference type="ARBA" id="ARBA00050792"/>
    </source>
</evidence>
<keyword evidence="13" id="KW-0663">Pyridoxal phosphate</keyword>
<dbReference type="SUPFAM" id="SSF52954">
    <property type="entry name" value="Class II aaRS ABD-related"/>
    <property type="match status" value="1"/>
</dbReference>
<proteinExistence type="inferred from homology"/>
<dbReference type="InterPro" id="IPR004499">
    <property type="entry name" value="Pro-tRNA-ligase_IIa_arc-type"/>
</dbReference>
<dbReference type="PANTHER" id="PTHR43382:SF2">
    <property type="entry name" value="BIFUNCTIONAL GLUTAMATE_PROLINE--TRNA LIGASE"/>
    <property type="match status" value="1"/>
</dbReference>
<evidence type="ECO:0000256" key="12">
    <source>
        <dbReference type="ARBA" id="ARBA00022884"/>
    </source>
</evidence>
<dbReference type="FunFam" id="1.10.287.10:FF:000006">
    <property type="entry name" value="Bifunctional glutamate/proline--tRNA ligase"/>
    <property type="match status" value="6"/>
</dbReference>
<dbReference type="InterPro" id="IPR000738">
    <property type="entry name" value="WHEP-TRS_dom"/>
</dbReference>
<keyword evidence="14" id="KW-0648">Protein biosynthesis</keyword>
<evidence type="ECO:0000256" key="16">
    <source>
        <dbReference type="ARBA" id="ARBA00023268"/>
    </source>
</evidence>
<evidence type="ECO:0000256" key="9">
    <source>
        <dbReference type="ARBA" id="ARBA00022741"/>
    </source>
</evidence>
<dbReference type="CDD" id="cd10309">
    <property type="entry name" value="GST_C_GluProRS_N"/>
    <property type="match status" value="1"/>
</dbReference>
<keyword evidence="6" id="KW-0597">Phosphoprotein</keyword>
<dbReference type="Pfam" id="PF03950">
    <property type="entry name" value="tRNA-synt_1c_C"/>
    <property type="match status" value="1"/>
</dbReference>
<dbReference type="HAMAP" id="MF_01571">
    <property type="entry name" value="Pro_tRNA_synth_type3"/>
    <property type="match status" value="1"/>
</dbReference>
<dbReference type="InterPro" id="IPR009068">
    <property type="entry name" value="uS15_NS1_RNA-bd_sf"/>
</dbReference>
<dbReference type="CDD" id="cd00936">
    <property type="entry name" value="WEPRS_RNA"/>
    <property type="match status" value="7"/>
</dbReference>
<dbReference type="InterPro" id="IPR000924">
    <property type="entry name" value="Glu/Gln-tRNA-synth"/>
</dbReference>
<dbReference type="FunFam" id="3.40.50.620:FF:000070">
    <property type="entry name" value="Bifunctional glutamate/proline--tRNA ligase"/>
    <property type="match status" value="1"/>
</dbReference>
<feature type="domain" description="WHEP-TRS" evidence="26">
    <location>
        <begin position="1424"/>
        <end position="1480"/>
    </location>
</feature>
<dbReference type="Pfam" id="PF03129">
    <property type="entry name" value="HGTP_anticodon"/>
    <property type="match status" value="1"/>
</dbReference>
<feature type="region of interest" description="Disordered" evidence="23">
    <location>
        <begin position="1246"/>
        <end position="1268"/>
    </location>
</feature>